<dbReference type="Proteomes" id="UP000015480">
    <property type="component" value="Plasmid pAMI5"/>
</dbReference>
<dbReference type="InterPro" id="IPR000847">
    <property type="entry name" value="LysR_HTH_N"/>
</dbReference>
<keyword evidence="4" id="KW-0804">Transcription</keyword>
<gene>
    <name evidence="6" type="ORF">JCM7686_pAMI5p109</name>
</gene>
<dbReference type="Gene3D" id="3.40.190.10">
    <property type="entry name" value="Periplasmic binding protein-like II"/>
    <property type="match status" value="2"/>
</dbReference>
<comment type="similarity">
    <text evidence="1">Belongs to the LysR transcriptional regulatory family.</text>
</comment>
<protein>
    <submittedName>
        <fullName evidence="6">Transcriptional regulator, LysR family</fullName>
    </submittedName>
</protein>
<keyword evidence="3" id="KW-0238">DNA-binding</keyword>
<dbReference type="Pfam" id="PF00126">
    <property type="entry name" value="HTH_1"/>
    <property type="match status" value="1"/>
</dbReference>
<dbReference type="SUPFAM" id="SSF46785">
    <property type="entry name" value="Winged helix' DNA-binding domain"/>
    <property type="match status" value="1"/>
</dbReference>
<accession>S5Y6B4</accession>
<dbReference type="GO" id="GO:0003700">
    <property type="term" value="F:DNA-binding transcription factor activity"/>
    <property type="evidence" value="ECO:0007669"/>
    <property type="project" value="InterPro"/>
</dbReference>
<dbReference type="HOGENOM" id="CLU_039613_37_0_5"/>
<dbReference type="InterPro" id="IPR005119">
    <property type="entry name" value="LysR_subst-bd"/>
</dbReference>
<dbReference type="EMBL" id="CP006653">
    <property type="protein sequence ID" value="AGT11175.1"/>
    <property type="molecule type" value="Genomic_DNA"/>
</dbReference>
<dbReference type="RefSeq" id="WP_020952946.1">
    <property type="nucleotide sequence ID" value="NC_022043.1"/>
</dbReference>
<organism evidence="6 7">
    <name type="scientific">Paracoccus aminophilus JCM 7686</name>
    <dbReference type="NCBI Taxonomy" id="1367847"/>
    <lineage>
        <taxon>Bacteria</taxon>
        <taxon>Pseudomonadati</taxon>
        <taxon>Pseudomonadota</taxon>
        <taxon>Alphaproteobacteria</taxon>
        <taxon>Rhodobacterales</taxon>
        <taxon>Paracoccaceae</taxon>
        <taxon>Paracoccus</taxon>
    </lineage>
</organism>
<feature type="domain" description="HTH lysR-type" evidence="5">
    <location>
        <begin position="11"/>
        <end position="68"/>
    </location>
</feature>
<geneLocation type="plasmid" evidence="6 7">
    <name>pAMI5</name>
</geneLocation>
<dbReference type="Gene3D" id="1.10.10.10">
    <property type="entry name" value="Winged helix-like DNA-binding domain superfamily/Winged helix DNA-binding domain"/>
    <property type="match status" value="1"/>
</dbReference>
<keyword evidence="2" id="KW-0805">Transcription regulation</keyword>
<dbReference type="SUPFAM" id="SSF53850">
    <property type="entry name" value="Periplasmic binding protein-like II"/>
    <property type="match status" value="1"/>
</dbReference>
<dbReference type="GO" id="GO:0003677">
    <property type="term" value="F:DNA binding"/>
    <property type="evidence" value="ECO:0007669"/>
    <property type="project" value="UniProtKB-KW"/>
</dbReference>
<dbReference type="PATRIC" id="fig|1367847.3.peg.4143"/>
<evidence type="ECO:0000256" key="3">
    <source>
        <dbReference type="ARBA" id="ARBA00023125"/>
    </source>
</evidence>
<keyword evidence="6" id="KW-0614">Plasmid</keyword>
<evidence type="ECO:0000256" key="4">
    <source>
        <dbReference type="ARBA" id="ARBA00023163"/>
    </source>
</evidence>
<dbReference type="PRINTS" id="PR00039">
    <property type="entry name" value="HTHLYSR"/>
</dbReference>
<dbReference type="OrthoDB" id="9804958at2"/>
<dbReference type="InterPro" id="IPR058163">
    <property type="entry name" value="LysR-type_TF_proteobact-type"/>
</dbReference>
<dbReference type="InterPro" id="IPR036388">
    <property type="entry name" value="WH-like_DNA-bd_sf"/>
</dbReference>
<dbReference type="Pfam" id="PF03466">
    <property type="entry name" value="LysR_substrate"/>
    <property type="match status" value="1"/>
</dbReference>
<evidence type="ECO:0000256" key="1">
    <source>
        <dbReference type="ARBA" id="ARBA00009437"/>
    </source>
</evidence>
<sequence>MSQPPAPPRIPPLNQLVAFQTVARCGSISGAAELLGLTQSGVSRQIARLEDHVGAVLFDRVASGMALNAAGEDYALQVGRAMDALSVLGEGVQGARDQSEVVLACSQGVADLWVLPRLAGIRRDLPWLELKLRVDDNIAQLRPDEYDLAIYHRPVRIADFIMDRLGPELMVPVMAPGQPPLIEQESPLILSMEETFKEWTDWGNWLYSAGVSLPRGAMRWKMGCYRLAIEAAMEGVGIAMGWTWVVQDLIDAGRLVEAHPHRLRGQGNYYLMRSAHRHQRMATRRLAEWLIAENRHDQA</sequence>
<keyword evidence="7" id="KW-1185">Reference proteome</keyword>
<evidence type="ECO:0000259" key="5">
    <source>
        <dbReference type="PROSITE" id="PS50931"/>
    </source>
</evidence>
<dbReference type="PANTHER" id="PTHR30537:SF5">
    <property type="entry name" value="HTH-TYPE TRANSCRIPTIONAL ACTIVATOR TTDR-RELATED"/>
    <property type="match status" value="1"/>
</dbReference>
<evidence type="ECO:0000256" key="2">
    <source>
        <dbReference type="ARBA" id="ARBA00023015"/>
    </source>
</evidence>
<dbReference type="InterPro" id="IPR036390">
    <property type="entry name" value="WH_DNA-bd_sf"/>
</dbReference>
<reference evidence="6 7" key="1">
    <citation type="journal article" date="2014" name="BMC Genomics">
        <title>Architecture and functions of a multipartite genome of the methylotrophic bacterium Paracoccus aminophilus JCM 7686, containing primary and secondary chromids.</title>
        <authorList>
            <person name="Dziewit L."/>
            <person name="Czarnecki J."/>
            <person name="Wibberg D."/>
            <person name="Radlinska M."/>
            <person name="Mrozek P."/>
            <person name="Szymczak M."/>
            <person name="Schluter A."/>
            <person name="Puhler A."/>
            <person name="Bartosik D."/>
        </authorList>
    </citation>
    <scope>NUCLEOTIDE SEQUENCE [LARGE SCALE GENOMIC DNA]</scope>
    <source>
        <strain evidence="6">JCM 7686</strain>
        <plasmid evidence="7">Plasmid pAMI5</plasmid>
    </source>
</reference>
<dbReference type="PROSITE" id="PS50931">
    <property type="entry name" value="HTH_LYSR"/>
    <property type="match status" value="1"/>
</dbReference>
<proteinExistence type="inferred from homology"/>
<name>S5Y6B4_PARAH</name>
<dbReference type="KEGG" id="pami:JCM7686_pAMI5p109"/>
<evidence type="ECO:0000313" key="7">
    <source>
        <dbReference type="Proteomes" id="UP000015480"/>
    </source>
</evidence>
<dbReference type="PANTHER" id="PTHR30537">
    <property type="entry name" value="HTH-TYPE TRANSCRIPTIONAL REGULATOR"/>
    <property type="match status" value="1"/>
</dbReference>
<dbReference type="AlphaFoldDB" id="S5Y6B4"/>
<evidence type="ECO:0000313" key="6">
    <source>
        <dbReference type="EMBL" id="AGT11175.1"/>
    </source>
</evidence>